<keyword evidence="2" id="KW-0472">Membrane</keyword>
<comment type="subunit">
    <text evidence="2">Homodimer.</text>
</comment>
<dbReference type="Pfam" id="PF08212">
    <property type="entry name" value="Lipocalin_2"/>
    <property type="match status" value="1"/>
</dbReference>
<evidence type="ECO:0000313" key="4">
    <source>
        <dbReference type="EMBL" id="MCL7714079.1"/>
    </source>
</evidence>
<proteinExistence type="inferred from homology"/>
<dbReference type="InterPro" id="IPR002446">
    <property type="entry name" value="Lipocalin_bac"/>
</dbReference>
<dbReference type="PIRSF" id="PIRSF036893">
    <property type="entry name" value="Lipocalin_ApoD"/>
    <property type="match status" value="1"/>
</dbReference>
<keyword evidence="5" id="KW-1185">Reference proteome</keyword>
<sequence>MRHRPLLSASLSLLFAGQALAQAPVVPVEHFELDRYAGQWHEIAHLPVSFQKRCVAEITASYRLRSDGRISVLNRCRVRDGSLLEAEGVARQVAGHPGRLQVRFAPDWLSWLPWVWADYWVIALDPDYQWAMIGEPGRDYLWILSRTPSMDSALFERLKRQATDMGYDLAPLRVVVTME</sequence>
<dbReference type="InterPro" id="IPR012674">
    <property type="entry name" value="Calycin"/>
</dbReference>
<keyword evidence="2" id="KW-0998">Cell outer membrane</keyword>
<comment type="subcellular location">
    <subcellularLocation>
        <location evidence="2">Cell outer membrane</location>
    </subcellularLocation>
</comment>
<dbReference type="PANTHER" id="PTHR10612">
    <property type="entry name" value="APOLIPOPROTEIN D"/>
    <property type="match status" value="1"/>
</dbReference>
<evidence type="ECO:0000259" key="3">
    <source>
        <dbReference type="Pfam" id="PF08212"/>
    </source>
</evidence>
<protein>
    <recommendedName>
        <fullName evidence="2">Outer membrane lipoprotein Blc</fullName>
    </recommendedName>
</protein>
<gene>
    <name evidence="4" type="ORF">K5L01_05335</name>
</gene>
<keyword evidence="2" id="KW-0446">Lipid-binding</keyword>
<dbReference type="Proteomes" id="UP001431235">
    <property type="component" value="Unassembled WGS sequence"/>
</dbReference>
<feature type="domain" description="Lipocalin/cytosolic fatty-acid binding" evidence="3">
    <location>
        <begin position="32"/>
        <end position="175"/>
    </location>
</feature>
<dbReference type="SUPFAM" id="SSF50814">
    <property type="entry name" value="Lipocalins"/>
    <property type="match status" value="1"/>
</dbReference>
<dbReference type="PRINTS" id="PR01171">
    <property type="entry name" value="BCTLIPOCALIN"/>
</dbReference>
<dbReference type="InterPro" id="IPR022272">
    <property type="entry name" value="Lipocalin_CS"/>
</dbReference>
<keyword evidence="2" id="KW-0449">Lipoprotein</keyword>
<dbReference type="InterPro" id="IPR047202">
    <property type="entry name" value="Lipocalin_Blc-like_dom"/>
</dbReference>
<feature type="chain" id="PRO_5045016528" description="Outer membrane lipoprotein Blc" evidence="2">
    <location>
        <begin position="22"/>
        <end position="179"/>
    </location>
</feature>
<name>A0ABT0SGF1_9GAMM</name>
<dbReference type="InterPro" id="IPR000566">
    <property type="entry name" value="Lipocln_cytosolic_FA-bd_dom"/>
</dbReference>
<dbReference type="InterPro" id="IPR022271">
    <property type="entry name" value="Lipocalin_ApoD"/>
</dbReference>
<accession>A0ABT0SGF1</accession>
<evidence type="ECO:0000313" key="5">
    <source>
        <dbReference type="Proteomes" id="UP001431235"/>
    </source>
</evidence>
<dbReference type="EMBL" id="JAIKTS010000001">
    <property type="protein sequence ID" value="MCL7714079.1"/>
    <property type="molecule type" value="Genomic_DNA"/>
</dbReference>
<evidence type="ECO:0000256" key="1">
    <source>
        <dbReference type="ARBA" id="ARBA00006889"/>
    </source>
</evidence>
<reference evidence="4 5" key="1">
    <citation type="submission" date="2021-08" db="EMBL/GenBank/DDBJ databases">
        <title>Novel members of of the genus Stenotrophomonas from differernt environment.</title>
        <authorList>
            <person name="Deng Y."/>
        </authorList>
    </citation>
    <scope>NUCLEOTIDE SEQUENCE [LARGE SCALE GENOMIC DNA]</scope>
    <source>
        <strain evidence="4 5">CPCC 101365</strain>
    </source>
</reference>
<dbReference type="PROSITE" id="PS00213">
    <property type="entry name" value="LIPOCALIN"/>
    <property type="match status" value="1"/>
</dbReference>
<organism evidence="4 5">
    <name type="scientific">Stenotrophomonas mori</name>
    <dbReference type="NCBI Taxonomy" id="2871096"/>
    <lineage>
        <taxon>Bacteria</taxon>
        <taxon>Pseudomonadati</taxon>
        <taxon>Pseudomonadota</taxon>
        <taxon>Gammaproteobacteria</taxon>
        <taxon>Lysobacterales</taxon>
        <taxon>Lysobacteraceae</taxon>
        <taxon>Stenotrophomonas</taxon>
    </lineage>
</organism>
<dbReference type="RefSeq" id="WP_250062597.1">
    <property type="nucleotide sequence ID" value="NZ_JAIKTS010000001.1"/>
</dbReference>
<comment type="caution">
    <text evidence="4">The sequence shown here is derived from an EMBL/GenBank/DDBJ whole genome shotgun (WGS) entry which is preliminary data.</text>
</comment>
<comment type="function">
    <text evidence="2">Involved in the storage or transport of lipids necessary for membrane maintenance under stressful conditions. Displays a binding preference for lysophospholipids.</text>
</comment>
<keyword evidence="2" id="KW-0732">Signal</keyword>
<feature type="signal peptide" evidence="2">
    <location>
        <begin position="1"/>
        <end position="21"/>
    </location>
</feature>
<evidence type="ECO:0000256" key="2">
    <source>
        <dbReference type="PIRNR" id="PIRNR036893"/>
    </source>
</evidence>
<dbReference type="PANTHER" id="PTHR10612:SF34">
    <property type="entry name" value="APOLIPOPROTEIN D"/>
    <property type="match status" value="1"/>
</dbReference>
<dbReference type="Gene3D" id="2.40.128.20">
    <property type="match status" value="1"/>
</dbReference>
<comment type="similarity">
    <text evidence="1 2">Belongs to the calycin superfamily. Lipocalin family.</text>
</comment>
<dbReference type="CDD" id="cd19438">
    <property type="entry name" value="lipocalin_Blc-like"/>
    <property type="match status" value="1"/>
</dbReference>